<evidence type="ECO:0000256" key="5">
    <source>
        <dbReference type="ARBA" id="ARBA00029447"/>
    </source>
</evidence>
<evidence type="ECO:0000259" key="9">
    <source>
        <dbReference type="PROSITE" id="PS50885"/>
    </source>
</evidence>
<proteinExistence type="inferred from homology"/>
<dbReference type="RefSeq" id="WP_218091528.1">
    <property type="nucleotide sequence ID" value="NZ_CAJVAS010000005.1"/>
</dbReference>
<comment type="caution">
    <text evidence="10">The sequence shown here is derived from an EMBL/GenBank/DDBJ whole genome shotgun (WGS) entry which is preliminary data.</text>
</comment>
<dbReference type="PROSITE" id="PS50885">
    <property type="entry name" value="HAMP"/>
    <property type="match status" value="1"/>
</dbReference>
<organism evidence="10 11">
    <name type="scientific">Paenibacillus solanacearum</name>
    <dbReference type="NCBI Taxonomy" id="2048548"/>
    <lineage>
        <taxon>Bacteria</taxon>
        <taxon>Bacillati</taxon>
        <taxon>Bacillota</taxon>
        <taxon>Bacilli</taxon>
        <taxon>Bacillales</taxon>
        <taxon>Paenibacillaceae</taxon>
        <taxon>Paenibacillus</taxon>
    </lineage>
</organism>
<sequence>MFKVITGSVSRKLTLTLFIILLVFSSVSAFMSYQTARGLYLRNITTIHETSAITTNMISAFVAGTIAKQKAGGDVKTDENQKTVSSVLSSMSAKDLVENAYVLYPDVTKQDGKEYMTMIGASAELEKALPPMSKYELGDAFIKGVGALKESKVVLTDSYTDVNGTYISTLSNVTDEKGNVIAVFGLDFNYGQVQQMLKDEVIHSIVTALVLALVFSSLIWFIITKQLVPFKALMSATNRAAHGDFSFQMKVAHQDEFGRLTENFNTMLAGVSGLLKDVAGSTKDVVAASHIMYEGAGQSLSSAKEIARAMQEVAAGSEAQMQSTEETKRAVGEMAAGVQRIAESAGDVTEYVFSVSAETGENQKLMAGTVEQMERINESVQAAVQQLDRLLERSADITGIVGVITDIANQTNLLALNASIEAARAGEQGRGFAVVAGEIRKLAEQSRQSSENIAELIHAINADTREIAESMNSGAQEAVGGAEIVRKAHEGFDRVAESMQSITAQIQEISAATEQLSASSEEISATMEELARISEQSSSSAQEVAASVEQQLKTMDEMAGSAQGLISTADKVKAGVGKFTV</sequence>
<feature type="transmembrane region" description="Helical" evidence="7">
    <location>
        <begin position="201"/>
        <end position="223"/>
    </location>
</feature>
<evidence type="ECO:0000256" key="7">
    <source>
        <dbReference type="SAM" id="Phobius"/>
    </source>
</evidence>
<evidence type="ECO:0000256" key="2">
    <source>
        <dbReference type="ARBA" id="ARBA00022475"/>
    </source>
</evidence>
<dbReference type="PANTHER" id="PTHR32089:SF112">
    <property type="entry name" value="LYSOZYME-LIKE PROTEIN-RELATED"/>
    <property type="match status" value="1"/>
</dbReference>
<evidence type="ECO:0000256" key="4">
    <source>
        <dbReference type="ARBA" id="ARBA00023224"/>
    </source>
</evidence>
<keyword evidence="2" id="KW-1003">Cell membrane</keyword>
<dbReference type="InterPro" id="IPR004089">
    <property type="entry name" value="MCPsignal_dom"/>
</dbReference>
<keyword evidence="7" id="KW-0812">Transmembrane</keyword>
<gene>
    <name evidence="10" type="ORF">PAESOLCIP111_01735</name>
</gene>
<keyword evidence="3 7" id="KW-0472">Membrane</keyword>
<dbReference type="Proteomes" id="UP000693672">
    <property type="component" value="Unassembled WGS sequence"/>
</dbReference>
<evidence type="ECO:0008006" key="12">
    <source>
        <dbReference type="Google" id="ProtNLM"/>
    </source>
</evidence>
<dbReference type="GO" id="GO:0005886">
    <property type="term" value="C:plasma membrane"/>
    <property type="evidence" value="ECO:0007669"/>
    <property type="project" value="UniProtKB-SubCell"/>
</dbReference>
<dbReference type="InterPro" id="IPR003660">
    <property type="entry name" value="HAMP_dom"/>
</dbReference>
<evidence type="ECO:0000256" key="1">
    <source>
        <dbReference type="ARBA" id="ARBA00004236"/>
    </source>
</evidence>
<comment type="similarity">
    <text evidence="5">Belongs to the methyl-accepting chemotaxis (MCP) protein family.</text>
</comment>
<dbReference type="PROSITE" id="PS50111">
    <property type="entry name" value="CHEMOTAXIS_TRANSDUC_2"/>
    <property type="match status" value="1"/>
</dbReference>
<dbReference type="CDD" id="cd06225">
    <property type="entry name" value="HAMP"/>
    <property type="match status" value="1"/>
</dbReference>
<evidence type="ECO:0000313" key="10">
    <source>
        <dbReference type="EMBL" id="CAG7614670.1"/>
    </source>
</evidence>
<evidence type="ECO:0000256" key="3">
    <source>
        <dbReference type="ARBA" id="ARBA00023136"/>
    </source>
</evidence>
<dbReference type="PANTHER" id="PTHR32089">
    <property type="entry name" value="METHYL-ACCEPTING CHEMOTAXIS PROTEIN MCPB"/>
    <property type="match status" value="1"/>
</dbReference>
<dbReference type="Pfam" id="PF00672">
    <property type="entry name" value="HAMP"/>
    <property type="match status" value="1"/>
</dbReference>
<evidence type="ECO:0000313" key="11">
    <source>
        <dbReference type="Proteomes" id="UP000693672"/>
    </source>
</evidence>
<dbReference type="CDD" id="cd11386">
    <property type="entry name" value="MCP_signal"/>
    <property type="match status" value="1"/>
</dbReference>
<keyword evidence="4 6" id="KW-0807">Transducer</keyword>
<accession>A0A916JYR7</accession>
<dbReference type="EMBL" id="CAJVAS010000005">
    <property type="protein sequence ID" value="CAG7614670.1"/>
    <property type="molecule type" value="Genomic_DNA"/>
</dbReference>
<keyword evidence="7" id="KW-1133">Transmembrane helix</keyword>
<reference evidence="10" key="1">
    <citation type="submission" date="2021-06" db="EMBL/GenBank/DDBJ databases">
        <authorList>
            <person name="Criscuolo A."/>
        </authorList>
    </citation>
    <scope>NUCLEOTIDE SEQUENCE</scope>
    <source>
        <strain evidence="10">CIP111600</strain>
    </source>
</reference>
<feature type="domain" description="HAMP" evidence="9">
    <location>
        <begin position="224"/>
        <end position="276"/>
    </location>
</feature>
<feature type="domain" description="Methyl-accepting transducer" evidence="8">
    <location>
        <begin position="295"/>
        <end position="531"/>
    </location>
</feature>
<dbReference type="SMART" id="SM00283">
    <property type="entry name" value="MA"/>
    <property type="match status" value="1"/>
</dbReference>
<keyword evidence="11" id="KW-1185">Reference proteome</keyword>
<dbReference type="AlphaFoldDB" id="A0A916JYR7"/>
<evidence type="ECO:0000259" key="8">
    <source>
        <dbReference type="PROSITE" id="PS50111"/>
    </source>
</evidence>
<protein>
    <recommendedName>
        <fullName evidence="12">Methyl-accepting chemotaxis protein</fullName>
    </recommendedName>
</protein>
<evidence type="ECO:0000256" key="6">
    <source>
        <dbReference type="PROSITE-ProRule" id="PRU00284"/>
    </source>
</evidence>
<dbReference type="SMART" id="SM00304">
    <property type="entry name" value="HAMP"/>
    <property type="match status" value="2"/>
</dbReference>
<name>A0A916JYR7_9BACL</name>
<dbReference type="GO" id="GO:0007165">
    <property type="term" value="P:signal transduction"/>
    <property type="evidence" value="ECO:0007669"/>
    <property type="project" value="UniProtKB-KW"/>
</dbReference>
<comment type="subcellular location">
    <subcellularLocation>
        <location evidence="1">Cell membrane</location>
    </subcellularLocation>
</comment>
<dbReference type="Pfam" id="PF00015">
    <property type="entry name" value="MCPsignal"/>
    <property type="match status" value="1"/>
</dbReference>